<evidence type="ECO:0000313" key="2">
    <source>
        <dbReference type="Proteomes" id="UP001321861"/>
    </source>
</evidence>
<organism evidence="1 2">
    <name type="scientific">Xylocopilactobacillus apicola</name>
    <dbReference type="NCBI Taxonomy" id="2932184"/>
    <lineage>
        <taxon>Bacteria</taxon>
        <taxon>Bacillati</taxon>
        <taxon>Bacillota</taxon>
        <taxon>Bacilli</taxon>
        <taxon>Lactobacillales</taxon>
        <taxon>Lactobacillaceae</taxon>
        <taxon>Xylocopilactobacillus</taxon>
    </lineage>
</organism>
<sequence length="46" mass="5210">MLSGEFRNYNLIIEPGSALVRTSEVLLTKVIDCFKNNRITNNLVVN</sequence>
<accession>A0AAU9CWL7</accession>
<dbReference type="AlphaFoldDB" id="A0AAU9CWL7"/>
<evidence type="ECO:0000313" key="1">
    <source>
        <dbReference type="EMBL" id="BDR58364.1"/>
    </source>
</evidence>
<name>A0AAU9CWL7_9LACO</name>
<dbReference type="Proteomes" id="UP001321861">
    <property type="component" value="Chromosome"/>
</dbReference>
<reference evidence="1 2" key="1">
    <citation type="journal article" date="2023" name="Microbiol. Spectr.">
        <title>Symbiosis of Carpenter Bees with Uncharacterized Lactic Acid Bacteria Showing NAD Auxotrophy.</title>
        <authorList>
            <person name="Kawasaki S."/>
            <person name="Ozawa K."/>
            <person name="Mori T."/>
            <person name="Yamamoto A."/>
            <person name="Ito M."/>
            <person name="Ohkuma M."/>
            <person name="Sakamoto M."/>
            <person name="Matsutani M."/>
        </authorList>
    </citation>
    <scope>NUCLEOTIDE SEQUENCE [LARGE SCALE GENOMIC DNA]</scope>
    <source>
        <strain evidence="1 2">XA3</strain>
    </source>
</reference>
<dbReference type="EMBL" id="AP026802">
    <property type="protein sequence ID" value="BDR58364.1"/>
    <property type="molecule type" value="Genomic_DNA"/>
</dbReference>
<protein>
    <submittedName>
        <fullName evidence="1">Uncharacterized protein</fullName>
    </submittedName>
</protein>
<proteinExistence type="predicted"/>
<keyword evidence="2" id="KW-1185">Reference proteome</keyword>
<gene>
    <name evidence="1" type="ORF">XA3_08050</name>
</gene>
<dbReference type="KEGG" id="xap:XA3_08050"/>
<dbReference type="RefSeq" id="WP_317636272.1">
    <property type="nucleotide sequence ID" value="NZ_AP026802.1"/>
</dbReference>